<dbReference type="Gene3D" id="3.10.660.10">
    <property type="entry name" value="DPH Zinc finger"/>
    <property type="match status" value="1"/>
</dbReference>
<gene>
    <name evidence="7" type="ORF">CCH79_00016568</name>
</gene>
<dbReference type="CDD" id="cd06257">
    <property type="entry name" value="DnaJ"/>
    <property type="match status" value="1"/>
</dbReference>
<dbReference type="InterPro" id="IPR036671">
    <property type="entry name" value="DPH_MB_sf"/>
</dbReference>
<dbReference type="GO" id="GO:0001671">
    <property type="term" value="F:ATPase activator activity"/>
    <property type="evidence" value="ECO:0007669"/>
    <property type="project" value="TreeGrafter"/>
</dbReference>
<dbReference type="SMART" id="SM00271">
    <property type="entry name" value="DnaJ"/>
    <property type="match status" value="1"/>
</dbReference>
<dbReference type="Proteomes" id="UP000250572">
    <property type="component" value="Unassembled WGS sequence"/>
</dbReference>
<feature type="domain" description="J" evidence="5">
    <location>
        <begin position="8"/>
        <end position="76"/>
    </location>
</feature>
<evidence type="ECO:0000259" key="5">
    <source>
        <dbReference type="PROSITE" id="PS50076"/>
    </source>
</evidence>
<evidence type="ECO:0000313" key="7">
    <source>
        <dbReference type="EMBL" id="PWA19957.1"/>
    </source>
</evidence>
<dbReference type="GO" id="GO:0008198">
    <property type="term" value="F:ferrous iron binding"/>
    <property type="evidence" value="ECO:0007669"/>
    <property type="project" value="TreeGrafter"/>
</dbReference>
<dbReference type="SUPFAM" id="SSF46565">
    <property type="entry name" value="Chaperone J-domain"/>
    <property type="match status" value="1"/>
</dbReference>
<dbReference type="SUPFAM" id="SSF144217">
    <property type="entry name" value="CSL zinc finger"/>
    <property type="match status" value="1"/>
</dbReference>
<keyword evidence="3" id="KW-0862">Zinc</keyword>
<dbReference type="InterPro" id="IPR036869">
    <property type="entry name" value="J_dom_sf"/>
</dbReference>
<dbReference type="Pfam" id="PF00226">
    <property type="entry name" value="DnaJ"/>
    <property type="match status" value="1"/>
</dbReference>
<evidence type="ECO:0000256" key="2">
    <source>
        <dbReference type="ARBA" id="ARBA00022723"/>
    </source>
</evidence>
<evidence type="ECO:0000259" key="6">
    <source>
        <dbReference type="PROSITE" id="PS51074"/>
    </source>
</evidence>
<reference evidence="7 8" key="1">
    <citation type="journal article" date="2018" name="G3 (Bethesda)">
        <title>A High-Quality Reference Genome for the Invasive Mosquitofish Gambusia affinis Using a Chicago Library.</title>
        <authorList>
            <person name="Hoffberg S.L."/>
            <person name="Troendle N.J."/>
            <person name="Glenn T.C."/>
            <person name="Mahmud O."/>
            <person name="Louha S."/>
            <person name="Chalopin D."/>
            <person name="Bennetzen J.L."/>
            <person name="Mauricio R."/>
        </authorList>
    </citation>
    <scope>NUCLEOTIDE SEQUENCE [LARGE SCALE GENOMIC DNA]</scope>
    <source>
        <strain evidence="7">NE01/NJP1002.9</strain>
        <tissue evidence="7">Muscle</tissue>
    </source>
</reference>
<keyword evidence="4" id="KW-0408">Iron</keyword>
<dbReference type="PRINTS" id="PR00625">
    <property type="entry name" value="JDOMAIN"/>
</dbReference>
<dbReference type="OMA" id="LEDMTWE"/>
<dbReference type="PANTHER" id="PTHR45255:SF1">
    <property type="entry name" value="DNAJ HOMOLOG SUBFAMILY C MEMBER 24"/>
    <property type="match status" value="1"/>
</dbReference>
<dbReference type="InterPro" id="IPR007872">
    <property type="entry name" value="DPH_MB_dom"/>
</dbReference>
<evidence type="ECO:0000256" key="1">
    <source>
        <dbReference type="ARBA" id="ARBA00006169"/>
    </source>
</evidence>
<protein>
    <recommendedName>
        <fullName evidence="9">J domain-containing protein</fullName>
    </recommendedName>
</protein>
<evidence type="ECO:0008006" key="9">
    <source>
        <dbReference type="Google" id="ProtNLM"/>
    </source>
</evidence>
<organism evidence="7 8">
    <name type="scientific">Gambusia affinis</name>
    <name type="common">Western mosquitofish</name>
    <name type="synonym">Heterandria affinis</name>
    <dbReference type="NCBI Taxonomy" id="33528"/>
    <lineage>
        <taxon>Eukaryota</taxon>
        <taxon>Metazoa</taxon>
        <taxon>Chordata</taxon>
        <taxon>Craniata</taxon>
        <taxon>Vertebrata</taxon>
        <taxon>Euteleostomi</taxon>
        <taxon>Actinopterygii</taxon>
        <taxon>Neopterygii</taxon>
        <taxon>Teleostei</taxon>
        <taxon>Neoteleostei</taxon>
        <taxon>Acanthomorphata</taxon>
        <taxon>Ovalentaria</taxon>
        <taxon>Atherinomorphae</taxon>
        <taxon>Cyprinodontiformes</taxon>
        <taxon>Poeciliidae</taxon>
        <taxon>Poeciliinae</taxon>
        <taxon>Gambusia</taxon>
    </lineage>
</organism>
<feature type="domain" description="DPH-type MB" evidence="6">
    <location>
        <begin position="87"/>
        <end position="162"/>
    </location>
</feature>
<keyword evidence="2" id="KW-0479">Metal-binding</keyword>
<dbReference type="Gene3D" id="1.10.287.110">
    <property type="entry name" value="DnaJ domain"/>
    <property type="match status" value="1"/>
</dbReference>
<keyword evidence="8" id="KW-1185">Reference proteome</keyword>
<proteinExistence type="inferred from homology"/>
<dbReference type="AlphaFoldDB" id="A0A315V9A7"/>
<sequence>MCDPEQKDLYAVLGGSPSDSLQQLRHRYQQLALKYHPDRLGGENSAEPSVRTFLEVDAAWKILGDQTTRREYDLQRRAQELKQDWTVDSTVDLEDMTWETDGCECSYSCRCGGTFSVSKEEVEEETQRRLQELNEQEMHRGAQSGVLVCCDTCSLTIYVTWSLNKKMHMSK</sequence>
<evidence type="ECO:0000256" key="3">
    <source>
        <dbReference type="ARBA" id="ARBA00022833"/>
    </source>
</evidence>
<dbReference type="PANTHER" id="PTHR45255">
    <property type="entry name" value="DNAJ HOMOLOG SUBFAMILY C MEMBER 24"/>
    <property type="match status" value="1"/>
</dbReference>
<dbReference type="Pfam" id="PF05207">
    <property type="entry name" value="Zn_ribbon_CSL"/>
    <property type="match status" value="1"/>
</dbReference>
<comment type="caution">
    <text evidence="7">The sequence shown here is derived from an EMBL/GenBank/DDBJ whole genome shotgun (WGS) entry which is preliminary data.</text>
</comment>
<evidence type="ECO:0000256" key="4">
    <source>
        <dbReference type="ARBA" id="ARBA00023004"/>
    </source>
</evidence>
<comment type="similarity">
    <text evidence="1">Belongs to the DPH4 family.</text>
</comment>
<dbReference type="EMBL" id="NHOQ01002041">
    <property type="protein sequence ID" value="PWA19957.1"/>
    <property type="molecule type" value="Genomic_DNA"/>
</dbReference>
<dbReference type="STRING" id="33528.ENSGAFP00000004416"/>
<dbReference type="PROSITE" id="PS51074">
    <property type="entry name" value="DPH_MB"/>
    <property type="match status" value="1"/>
</dbReference>
<name>A0A315V9A7_GAMAF</name>
<dbReference type="InterPro" id="IPR001623">
    <property type="entry name" value="DnaJ_domain"/>
</dbReference>
<evidence type="ECO:0000313" key="8">
    <source>
        <dbReference type="Proteomes" id="UP000250572"/>
    </source>
</evidence>
<accession>A0A315V9A7</accession>
<dbReference type="PROSITE" id="PS50076">
    <property type="entry name" value="DNAJ_2"/>
    <property type="match status" value="1"/>
</dbReference>